<evidence type="ECO:0000256" key="5">
    <source>
        <dbReference type="ARBA" id="ARBA00023315"/>
    </source>
</evidence>
<dbReference type="InterPro" id="IPR045034">
    <property type="entry name" value="O-acyltransferase_WSD1-like"/>
</dbReference>
<dbReference type="InterPro" id="IPR004255">
    <property type="entry name" value="O-acyltransferase_WSD1_N"/>
</dbReference>
<dbReference type="Pfam" id="PF03007">
    <property type="entry name" value="WS_DGAT_cat"/>
    <property type="match status" value="1"/>
</dbReference>
<evidence type="ECO:0000313" key="9">
    <source>
        <dbReference type="EMBL" id="KAF5197043.1"/>
    </source>
</evidence>
<keyword evidence="4 9" id="KW-0808">Transferase</keyword>
<dbReference type="GO" id="GO:0004144">
    <property type="term" value="F:diacylglycerol O-acyltransferase activity"/>
    <property type="evidence" value="ECO:0007669"/>
    <property type="project" value="UniProtKB-EC"/>
</dbReference>
<evidence type="ECO:0000256" key="4">
    <source>
        <dbReference type="ARBA" id="ARBA00022679"/>
    </source>
</evidence>
<gene>
    <name evidence="9" type="ORF">FRX31_013368</name>
</gene>
<evidence type="ECO:0000259" key="8">
    <source>
        <dbReference type="Pfam" id="PF03007"/>
    </source>
</evidence>
<dbReference type="EC" id="2.3.1.20" evidence="3"/>
<dbReference type="GO" id="GO:0005886">
    <property type="term" value="C:plasma membrane"/>
    <property type="evidence" value="ECO:0007669"/>
    <property type="project" value="TreeGrafter"/>
</dbReference>
<keyword evidence="10" id="KW-1185">Reference proteome</keyword>
<keyword evidence="7" id="KW-0472">Membrane</keyword>
<sequence>MSCSKKKEEEYDEPVTPAGRLFHQQQMEQVINCVVGMKHPIDLESFKLAIKDSIMIQHPRFRSLYIKDKHGTEHWRKLEEVDIDKHILDKNISKQDYDDHEDDDEDLINAYLADLSVSTPLNMDKPLWEIHALRAQKCFILRIHHSLGDGVSLMSLFLTCCRRVGHPDDLPIIPSASSSSTRKKKSNMFKKIWRLIKVCCLTLVYMLKFIVRSLWVKDEKTVIRGGNGVELWPRKLATAKFRLDDMKLVKNAINNA</sequence>
<reference evidence="9 10" key="1">
    <citation type="submission" date="2020-06" db="EMBL/GenBank/DDBJ databases">
        <title>Transcriptomic and genomic resources for Thalictrum thalictroides and T. hernandezii: Facilitating candidate gene discovery in an emerging model plant lineage.</title>
        <authorList>
            <person name="Arias T."/>
            <person name="Riano-Pachon D.M."/>
            <person name="Di Stilio V.S."/>
        </authorList>
    </citation>
    <scope>NUCLEOTIDE SEQUENCE [LARGE SCALE GENOMIC DNA]</scope>
    <source>
        <strain evidence="10">cv. WT478/WT964</strain>
        <tissue evidence="9">Leaves</tissue>
    </source>
</reference>
<feature type="non-terminal residue" evidence="9">
    <location>
        <position position="256"/>
    </location>
</feature>
<feature type="transmembrane region" description="Helical" evidence="7">
    <location>
        <begin position="192"/>
        <end position="211"/>
    </location>
</feature>
<proteinExistence type="predicted"/>
<keyword evidence="5 9" id="KW-0012">Acyltransferase</keyword>
<evidence type="ECO:0000256" key="2">
    <source>
        <dbReference type="ARBA" id="ARBA00005189"/>
    </source>
</evidence>
<organism evidence="9 10">
    <name type="scientific">Thalictrum thalictroides</name>
    <name type="common">Rue-anemone</name>
    <name type="synonym">Anemone thalictroides</name>
    <dbReference type="NCBI Taxonomy" id="46969"/>
    <lineage>
        <taxon>Eukaryota</taxon>
        <taxon>Viridiplantae</taxon>
        <taxon>Streptophyta</taxon>
        <taxon>Embryophyta</taxon>
        <taxon>Tracheophyta</taxon>
        <taxon>Spermatophyta</taxon>
        <taxon>Magnoliopsida</taxon>
        <taxon>Ranunculales</taxon>
        <taxon>Ranunculaceae</taxon>
        <taxon>Thalictroideae</taxon>
        <taxon>Thalictrum</taxon>
    </lineage>
</organism>
<name>A0A7J6WJC6_THATH</name>
<dbReference type="PANTHER" id="PTHR31650">
    <property type="entry name" value="O-ACYLTRANSFERASE (WSD1-LIKE) FAMILY PROTEIN"/>
    <property type="match status" value="1"/>
</dbReference>
<keyword evidence="7" id="KW-0812">Transmembrane</keyword>
<dbReference type="Proteomes" id="UP000554482">
    <property type="component" value="Unassembled WGS sequence"/>
</dbReference>
<dbReference type="EMBL" id="JABWDY010015173">
    <property type="protein sequence ID" value="KAF5197043.1"/>
    <property type="molecule type" value="Genomic_DNA"/>
</dbReference>
<dbReference type="InterPro" id="IPR023213">
    <property type="entry name" value="CAT-like_dom_sf"/>
</dbReference>
<feature type="domain" description="O-acyltransferase WSD1-like N-terminal" evidence="8">
    <location>
        <begin position="57"/>
        <end position="252"/>
    </location>
</feature>
<comment type="pathway">
    <text evidence="2">Lipid metabolism.</text>
</comment>
<comment type="caution">
    <text evidence="9">The sequence shown here is derived from an EMBL/GenBank/DDBJ whole genome shotgun (WGS) entry which is preliminary data.</text>
</comment>
<accession>A0A7J6WJC6</accession>
<evidence type="ECO:0000256" key="1">
    <source>
        <dbReference type="ARBA" id="ARBA00004771"/>
    </source>
</evidence>
<dbReference type="UniPathway" id="UPA00282"/>
<evidence type="ECO:0000256" key="6">
    <source>
        <dbReference type="ARBA" id="ARBA00048109"/>
    </source>
</evidence>
<comment type="pathway">
    <text evidence="1">Glycerolipid metabolism; triacylglycerol biosynthesis.</text>
</comment>
<keyword evidence="7" id="KW-1133">Transmembrane helix</keyword>
<evidence type="ECO:0000256" key="7">
    <source>
        <dbReference type="SAM" id="Phobius"/>
    </source>
</evidence>
<dbReference type="AlphaFoldDB" id="A0A7J6WJC6"/>
<dbReference type="SUPFAM" id="SSF52777">
    <property type="entry name" value="CoA-dependent acyltransferases"/>
    <property type="match status" value="1"/>
</dbReference>
<comment type="catalytic activity">
    <reaction evidence="6">
        <text>an acyl-CoA + a 1,2-diacyl-sn-glycerol = a triacyl-sn-glycerol + CoA</text>
        <dbReference type="Rhea" id="RHEA:10868"/>
        <dbReference type="ChEBI" id="CHEBI:17815"/>
        <dbReference type="ChEBI" id="CHEBI:57287"/>
        <dbReference type="ChEBI" id="CHEBI:58342"/>
        <dbReference type="ChEBI" id="CHEBI:64615"/>
        <dbReference type="EC" id="2.3.1.20"/>
    </reaction>
</comment>
<dbReference type="Gene3D" id="3.30.559.10">
    <property type="entry name" value="Chloramphenicol acetyltransferase-like domain"/>
    <property type="match status" value="1"/>
</dbReference>
<protein>
    <recommendedName>
        <fullName evidence="3">diacylglycerol O-acyltransferase</fullName>
        <ecNumber evidence="3">2.3.1.20</ecNumber>
    </recommendedName>
</protein>
<dbReference type="OrthoDB" id="619536at2759"/>
<dbReference type="GO" id="GO:0019432">
    <property type="term" value="P:triglyceride biosynthetic process"/>
    <property type="evidence" value="ECO:0007669"/>
    <property type="project" value="UniProtKB-UniPathway"/>
</dbReference>
<evidence type="ECO:0000256" key="3">
    <source>
        <dbReference type="ARBA" id="ARBA00013244"/>
    </source>
</evidence>
<dbReference type="PANTHER" id="PTHR31650:SF41">
    <property type="entry name" value="O-ACYLTRANSFERASE WSD1-LIKE ISOFORM X1"/>
    <property type="match status" value="1"/>
</dbReference>
<evidence type="ECO:0000313" key="10">
    <source>
        <dbReference type="Proteomes" id="UP000554482"/>
    </source>
</evidence>